<evidence type="ECO:0008006" key="3">
    <source>
        <dbReference type="Google" id="ProtNLM"/>
    </source>
</evidence>
<proteinExistence type="predicted"/>
<evidence type="ECO:0000313" key="1">
    <source>
        <dbReference type="EMBL" id="KYP40120.1"/>
    </source>
</evidence>
<dbReference type="PANTHER" id="PTHR11439:SF463">
    <property type="entry name" value="REVERSE TRANSCRIPTASE TY1_COPIA-TYPE DOMAIN-CONTAINING PROTEIN"/>
    <property type="match status" value="1"/>
</dbReference>
<reference evidence="1" key="1">
    <citation type="journal article" date="2012" name="Nat. Biotechnol.">
        <title>Draft genome sequence of pigeonpea (Cajanus cajan), an orphan legume crop of resource-poor farmers.</title>
        <authorList>
            <person name="Varshney R.K."/>
            <person name="Chen W."/>
            <person name="Li Y."/>
            <person name="Bharti A.K."/>
            <person name="Saxena R.K."/>
            <person name="Schlueter J.A."/>
            <person name="Donoghue M.T."/>
            <person name="Azam S."/>
            <person name="Fan G."/>
            <person name="Whaley A.M."/>
            <person name="Farmer A.D."/>
            <person name="Sheridan J."/>
            <person name="Iwata A."/>
            <person name="Tuteja R."/>
            <person name="Penmetsa R.V."/>
            <person name="Wu W."/>
            <person name="Upadhyaya H.D."/>
            <person name="Yang S.P."/>
            <person name="Shah T."/>
            <person name="Saxena K.B."/>
            <person name="Michael T."/>
            <person name="McCombie W.R."/>
            <person name="Yang B."/>
            <person name="Zhang G."/>
            <person name="Yang H."/>
            <person name="Wang J."/>
            <person name="Spillane C."/>
            <person name="Cook D.R."/>
            <person name="May G.D."/>
            <person name="Xu X."/>
            <person name="Jackson S.A."/>
        </authorList>
    </citation>
    <scope>NUCLEOTIDE SEQUENCE [LARGE SCALE GENOMIC DNA]</scope>
</reference>
<sequence length="55" mass="6268">MACRIIRYLKGSPGKGLFFPKNSSLQLFGFSDADWAGCIDTRRSIYDYCFFLGSF</sequence>
<dbReference type="Proteomes" id="UP000075243">
    <property type="component" value="Unassembled WGS sequence"/>
</dbReference>
<dbReference type="STRING" id="3821.A0A151RBX9"/>
<keyword evidence="2" id="KW-1185">Reference proteome</keyword>
<dbReference type="AlphaFoldDB" id="A0A151RBX9"/>
<evidence type="ECO:0000313" key="2">
    <source>
        <dbReference type="Proteomes" id="UP000075243"/>
    </source>
</evidence>
<dbReference type="PANTHER" id="PTHR11439">
    <property type="entry name" value="GAG-POL-RELATED RETROTRANSPOSON"/>
    <property type="match status" value="1"/>
</dbReference>
<protein>
    <recommendedName>
        <fullName evidence="3">Retrovirus-related Pol polyprotein from transposon TNT 1-94</fullName>
    </recommendedName>
</protein>
<accession>A0A151RBX9</accession>
<dbReference type="Gramene" id="C.cajan_39252.t">
    <property type="protein sequence ID" value="C.cajan_39252.t.cds1"/>
    <property type="gene ID" value="C.cajan_39252"/>
</dbReference>
<dbReference type="EMBL" id="KQ483856">
    <property type="protein sequence ID" value="KYP40120.1"/>
    <property type="molecule type" value="Genomic_DNA"/>
</dbReference>
<organism evidence="1 2">
    <name type="scientific">Cajanus cajan</name>
    <name type="common">Pigeon pea</name>
    <name type="synonym">Cajanus indicus</name>
    <dbReference type="NCBI Taxonomy" id="3821"/>
    <lineage>
        <taxon>Eukaryota</taxon>
        <taxon>Viridiplantae</taxon>
        <taxon>Streptophyta</taxon>
        <taxon>Embryophyta</taxon>
        <taxon>Tracheophyta</taxon>
        <taxon>Spermatophyta</taxon>
        <taxon>Magnoliopsida</taxon>
        <taxon>eudicotyledons</taxon>
        <taxon>Gunneridae</taxon>
        <taxon>Pentapetalae</taxon>
        <taxon>rosids</taxon>
        <taxon>fabids</taxon>
        <taxon>Fabales</taxon>
        <taxon>Fabaceae</taxon>
        <taxon>Papilionoideae</taxon>
        <taxon>50 kb inversion clade</taxon>
        <taxon>NPAAA clade</taxon>
        <taxon>indigoferoid/millettioid clade</taxon>
        <taxon>Phaseoleae</taxon>
        <taxon>Cajanus</taxon>
    </lineage>
</organism>
<gene>
    <name evidence="1" type="ORF">KK1_038548</name>
</gene>
<name>A0A151RBX9_CAJCA</name>